<name>A0A6N8U1J0_9STAP</name>
<dbReference type="AlphaFoldDB" id="A0A6N8U1J0"/>
<dbReference type="GO" id="GO:0005829">
    <property type="term" value="C:cytosol"/>
    <property type="evidence" value="ECO:0007669"/>
    <property type="project" value="TreeGrafter"/>
</dbReference>
<dbReference type="EMBL" id="WUUK01000001">
    <property type="protein sequence ID" value="MXQ49991.1"/>
    <property type="molecule type" value="Genomic_DNA"/>
</dbReference>
<dbReference type="InterPro" id="IPR000944">
    <property type="entry name" value="Tscrpt_reg_Rrf2"/>
</dbReference>
<gene>
    <name evidence="1" type="ORF">GQ671_01580</name>
</gene>
<dbReference type="RefSeq" id="WP_160651682.1">
    <property type="nucleotide sequence ID" value="NZ_JBHRWU010000001.1"/>
</dbReference>
<dbReference type="InterPro" id="IPR036388">
    <property type="entry name" value="WH-like_DNA-bd_sf"/>
</dbReference>
<keyword evidence="2" id="KW-1185">Reference proteome</keyword>
<evidence type="ECO:0000313" key="2">
    <source>
        <dbReference type="Proteomes" id="UP000436284"/>
    </source>
</evidence>
<dbReference type="Pfam" id="PF02082">
    <property type="entry name" value="Rrf2"/>
    <property type="match status" value="1"/>
</dbReference>
<sequence length="160" mass="17819">MKMKTGVEQSVYAALLLNLLPDGAVLHSNEISRQIGASPTYFQKLLRKMAGADLITSVPGTKGGFKLKRKPESIRVYDIYVAIEGQQSIYTPSGILGDMLALEGDDRCCFLGNLMAEAETSWQSVLKRETIASLTEKIQSDQYNEQLNTLEKWLDEKMVI</sequence>
<evidence type="ECO:0000313" key="1">
    <source>
        <dbReference type="EMBL" id="MXQ49991.1"/>
    </source>
</evidence>
<comment type="caution">
    <text evidence="1">The sequence shown here is derived from an EMBL/GenBank/DDBJ whole genome shotgun (WGS) entry which is preliminary data.</text>
</comment>
<dbReference type="Gene3D" id="1.10.10.10">
    <property type="entry name" value="Winged helix-like DNA-binding domain superfamily/Winged helix DNA-binding domain"/>
    <property type="match status" value="1"/>
</dbReference>
<dbReference type="PANTHER" id="PTHR33221">
    <property type="entry name" value="WINGED HELIX-TURN-HELIX TRANSCRIPTIONAL REGULATOR, RRF2 FAMILY"/>
    <property type="match status" value="1"/>
</dbReference>
<dbReference type="PANTHER" id="PTHR33221:SF15">
    <property type="entry name" value="HTH-TYPE TRANSCRIPTIONAL REGULATOR YWGB-RELATED"/>
    <property type="match status" value="1"/>
</dbReference>
<dbReference type="SUPFAM" id="SSF46785">
    <property type="entry name" value="Winged helix' DNA-binding domain"/>
    <property type="match status" value="1"/>
</dbReference>
<reference evidence="1 2" key="1">
    <citation type="submission" date="2019-12" db="EMBL/GenBank/DDBJ databases">
        <title>Salinicoccus cyprini sp. nov., isolated from gastro-intestinal tract of mirror carp, Cyprinus carpio var. specularis, collected from Gobind Sagar Reservoir, Himachal Pradesh, India.</title>
        <authorList>
            <person name="Talwar C."/>
            <person name="Singh A.K."/>
            <person name="Lal R."/>
            <person name="Negi R.K."/>
        </authorList>
    </citation>
    <scope>NUCLEOTIDE SEQUENCE [LARGE SCALE GENOMIC DNA]</scope>
    <source>
        <strain evidence="1 2">J-82</strain>
    </source>
</reference>
<dbReference type="GO" id="GO:0003700">
    <property type="term" value="F:DNA-binding transcription factor activity"/>
    <property type="evidence" value="ECO:0007669"/>
    <property type="project" value="TreeGrafter"/>
</dbReference>
<dbReference type="PROSITE" id="PS51197">
    <property type="entry name" value="HTH_RRF2_2"/>
    <property type="match status" value="1"/>
</dbReference>
<organism evidence="1 2">
    <name type="scientific">Salinicoccus hispanicus</name>
    <dbReference type="NCBI Taxonomy" id="157225"/>
    <lineage>
        <taxon>Bacteria</taxon>
        <taxon>Bacillati</taxon>
        <taxon>Bacillota</taxon>
        <taxon>Bacilli</taxon>
        <taxon>Bacillales</taxon>
        <taxon>Staphylococcaceae</taxon>
        <taxon>Salinicoccus</taxon>
    </lineage>
</organism>
<accession>A0A6N8U1J0</accession>
<dbReference type="OrthoDB" id="9808360at2"/>
<dbReference type="InterPro" id="IPR036390">
    <property type="entry name" value="WH_DNA-bd_sf"/>
</dbReference>
<protein>
    <submittedName>
        <fullName evidence="1">Rrf2 family transcriptional regulator</fullName>
    </submittedName>
</protein>
<dbReference type="Proteomes" id="UP000436284">
    <property type="component" value="Unassembled WGS sequence"/>
</dbReference>
<dbReference type="NCBIfam" id="TIGR00738">
    <property type="entry name" value="rrf2_super"/>
    <property type="match status" value="1"/>
</dbReference>
<proteinExistence type="predicted"/>